<sequence length="103" mass="11851">MSTEAKPRLKKSLKNRDKNPPINFHSSKSSNLTVQVHRNLPLHRSTALFWMAIVEYLSIGRVWQEEGERNGDASWSRRGADPALISRLRMTYTTMPSLDLLDQ</sequence>
<dbReference type="AlphaFoldDB" id="A0A1I7WL37"/>
<accession>A0A1I7WL37</accession>
<dbReference type="Proteomes" id="UP000095283">
    <property type="component" value="Unplaced"/>
</dbReference>
<dbReference type="WBParaSite" id="Hba_05844">
    <property type="protein sequence ID" value="Hba_05844"/>
    <property type="gene ID" value="Hba_05844"/>
</dbReference>
<feature type="region of interest" description="Disordered" evidence="1">
    <location>
        <begin position="1"/>
        <end position="29"/>
    </location>
</feature>
<name>A0A1I7WL37_HETBA</name>
<evidence type="ECO:0000256" key="1">
    <source>
        <dbReference type="SAM" id="MobiDB-lite"/>
    </source>
</evidence>
<organism evidence="2 3">
    <name type="scientific">Heterorhabditis bacteriophora</name>
    <name type="common">Entomopathogenic nematode worm</name>
    <dbReference type="NCBI Taxonomy" id="37862"/>
    <lineage>
        <taxon>Eukaryota</taxon>
        <taxon>Metazoa</taxon>
        <taxon>Ecdysozoa</taxon>
        <taxon>Nematoda</taxon>
        <taxon>Chromadorea</taxon>
        <taxon>Rhabditida</taxon>
        <taxon>Rhabditina</taxon>
        <taxon>Rhabditomorpha</taxon>
        <taxon>Strongyloidea</taxon>
        <taxon>Heterorhabditidae</taxon>
        <taxon>Heterorhabditis</taxon>
    </lineage>
</organism>
<dbReference type="WBParaSite" id="Hba_05835">
    <property type="protein sequence ID" value="Hba_05835"/>
    <property type="gene ID" value="Hba_05835"/>
</dbReference>
<evidence type="ECO:0000313" key="3">
    <source>
        <dbReference type="WBParaSite" id="Hba_05835"/>
    </source>
</evidence>
<protein>
    <submittedName>
        <fullName evidence="3 4">Uncharacterized protein</fullName>
    </submittedName>
</protein>
<reference evidence="3 4" key="1">
    <citation type="submission" date="2016-11" db="UniProtKB">
        <authorList>
            <consortium name="WormBaseParasite"/>
        </authorList>
    </citation>
    <scope>IDENTIFICATION</scope>
</reference>
<keyword evidence="2" id="KW-1185">Reference proteome</keyword>
<evidence type="ECO:0000313" key="4">
    <source>
        <dbReference type="WBParaSite" id="Hba_05844"/>
    </source>
</evidence>
<evidence type="ECO:0000313" key="2">
    <source>
        <dbReference type="Proteomes" id="UP000095283"/>
    </source>
</evidence>
<proteinExistence type="predicted"/>